<dbReference type="GO" id="GO:0003677">
    <property type="term" value="F:DNA binding"/>
    <property type="evidence" value="ECO:0007669"/>
    <property type="project" value="UniProtKB-KW"/>
</dbReference>
<dbReference type="EMBL" id="AP009389">
    <property type="protein sequence ID" value="BAF60627.1"/>
    <property type="molecule type" value="Genomic_DNA"/>
</dbReference>
<sequence>MPRPKKQPGEKRDRRLTVYLTEKEEDRLNMIAGHLGIDKAKFVVKAINNEIARLENPPAQLAQARYEDIIKKDVEYLSGYVCSNGHAFWLDDAWPSPPERCPCCGERSIKRTWAGIVRRGF</sequence>
<keyword evidence="2" id="KW-1185">Reference proteome</keyword>
<gene>
    <name evidence="1" type="ordered locus">PTH_2446</name>
</gene>
<accession>A5CZG4</accession>
<dbReference type="HOGENOM" id="CLU_2035801_0_0_9"/>
<dbReference type="AlphaFoldDB" id="A5CZG4"/>
<organism evidence="1 2">
    <name type="scientific">Pelotomaculum thermopropionicum (strain DSM 13744 / JCM 10971 / SI)</name>
    <dbReference type="NCBI Taxonomy" id="370438"/>
    <lineage>
        <taxon>Bacteria</taxon>
        <taxon>Bacillati</taxon>
        <taxon>Bacillota</taxon>
        <taxon>Clostridia</taxon>
        <taxon>Eubacteriales</taxon>
        <taxon>Desulfotomaculaceae</taxon>
        <taxon>Pelotomaculum</taxon>
    </lineage>
</organism>
<dbReference type="Proteomes" id="UP000006556">
    <property type="component" value="Chromosome"/>
</dbReference>
<evidence type="ECO:0000313" key="1">
    <source>
        <dbReference type="EMBL" id="BAF60627.1"/>
    </source>
</evidence>
<name>A5CZG4_PELTS</name>
<proteinExistence type="predicted"/>
<protein>
    <submittedName>
        <fullName evidence="1">Hypothetical DNA-binding protein</fullName>
    </submittedName>
</protein>
<reference evidence="2" key="1">
    <citation type="journal article" date="2008" name="Genome Res.">
        <title>The genome of Pelotomaculum thermopropionicum reveals niche-associated evolution in anaerobic microbiota.</title>
        <authorList>
            <person name="Kosaka T."/>
            <person name="Kato S."/>
            <person name="Shimoyama T."/>
            <person name="Ishii S."/>
            <person name="Abe T."/>
            <person name="Watanabe K."/>
        </authorList>
    </citation>
    <scope>NUCLEOTIDE SEQUENCE [LARGE SCALE GENOMIC DNA]</scope>
    <source>
        <strain evidence="2">DSM 13744 / JCM 10971 / SI</strain>
    </source>
</reference>
<dbReference type="KEGG" id="pth:PTH_2446"/>
<keyword evidence="1" id="KW-0238">DNA-binding</keyword>
<evidence type="ECO:0000313" key="2">
    <source>
        <dbReference type="Proteomes" id="UP000006556"/>
    </source>
</evidence>